<dbReference type="Gene3D" id="2.30.30.110">
    <property type="match status" value="1"/>
</dbReference>
<dbReference type="InterPro" id="IPR003477">
    <property type="entry name" value="PemK-like"/>
</dbReference>
<organism evidence="4 5">
    <name type="scientific">Metallumcola ferriviriculae</name>
    <dbReference type="NCBI Taxonomy" id="3039180"/>
    <lineage>
        <taxon>Bacteria</taxon>
        <taxon>Bacillati</taxon>
        <taxon>Bacillota</taxon>
        <taxon>Clostridia</taxon>
        <taxon>Neomoorellales</taxon>
        <taxon>Desulfitibacteraceae</taxon>
        <taxon>Metallumcola</taxon>
    </lineage>
</organism>
<dbReference type="InterPro" id="IPR011067">
    <property type="entry name" value="Plasmid_toxin/cell-grow_inhib"/>
</dbReference>
<sequence>MNVSHEQWSIRRGDIYRIELGVDQEYRRLERPVLVVQNDIGNRLCSSVIVVPLTPEKEARRVLFGILIAGGKETGLERDYVALFSQIRTLDKARFAGDNYRGFITPKLRREVNEALEISLGLSALQEIEDRMRHR</sequence>
<dbReference type="Pfam" id="PF02452">
    <property type="entry name" value="PemK_toxin"/>
    <property type="match status" value="1"/>
</dbReference>
<gene>
    <name evidence="4" type="ORF">MFMK1_003058</name>
</gene>
<dbReference type="SUPFAM" id="SSF50118">
    <property type="entry name" value="Cell growth inhibitor/plasmid maintenance toxic component"/>
    <property type="match status" value="1"/>
</dbReference>
<dbReference type="GO" id="GO:0006402">
    <property type="term" value="P:mRNA catabolic process"/>
    <property type="evidence" value="ECO:0007669"/>
    <property type="project" value="TreeGrafter"/>
</dbReference>
<dbReference type="EMBL" id="CP121694">
    <property type="protein sequence ID" value="WRO23208.1"/>
    <property type="molecule type" value="Genomic_DNA"/>
</dbReference>
<dbReference type="PIRSF" id="PIRSF033490">
    <property type="entry name" value="MazF"/>
    <property type="match status" value="1"/>
</dbReference>
<evidence type="ECO:0000256" key="3">
    <source>
        <dbReference type="PIRNR" id="PIRNR033490"/>
    </source>
</evidence>
<evidence type="ECO:0000313" key="4">
    <source>
        <dbReference type="EMBL" id="WRO23208.1"/>
    </source>
</evidence>
<keyword evidence="3" id="KW-0255">Endonuclease</keyword>
<reference evidence="4 5" key="1">
    <citation type="submission" date="2023-04" db="EMBL/GenBank/DDBJ databases">
        <authorList>
            <person name="Hsu D."/>
        </authorList>
    </citation>
    <scope>NUCLEOTIDE SEQUENCE [LARGE SCALE GENOMIC DNA]</scope>
    <source>
        <strain evidence="4 5">MK1</strain>
    </source>
</reference>
<keyword evidence="2" id="KW-1277">Toxin-antitoxin system</keyword>
<dbReference type="GO" id="GO:0004521">
    <property type="term" value="F:RNA endonuclease activity"/>
    <property type="evidence" value="ECO:0007669"/>
    <property type="project" value="TreeGrafter"/>
</dbReference>
<comment type="function">
    <text evidence="3">Toxic component of a type II toxin-antitoxin (TA) system.</text>
</comment>
<dbReference type="GO" id="GO:0016787">
    <property type="term" value="F:hydrolase activity"/>
    <property type="evidence" value="ECO:0007669"/>
    <property type="project" value="UniProtKB-KW"/>
</dbReference>
<accession>A0AAU0URL6</accession>
<protein>
    <recommendedName>
        <fullName evidence="3">mRNA interferase</fullName>
        <ecNumber evidence="3">3.1.-.-</ecNumber>
    </recommendedName>
</protein>
<dbReference type="AlphaFoldDB" id="A0AAU0URL6"/>
<evidence type="ECO:0000313" key="5">
    <source>
        <dbReference type="Proteomes" id="UP001329915"/>
    </source>
</evidence>
<dbReference type="RefSeq" id="WP_366922591.1">
    <property type="nucleotide sequence ID" value="NZ_CP121694.1"/>
</dbReference>
<dbReference type="GO" id="GO:0003677">
    <property type="term" value="F:DNA binding"/>
    <property type="evidence" value="ECO:0007669"/>
    <property type="project" value="InterPro"/>
</dbReference>
<evidence type="ECO:0000256" key="1">
    <source>
        <dbReference type="ARBA" id="ARBA00007521"/>
    </source>
</evidence>
<dbReference type="KEGG" id="dbc:MFMK1_003058"/>
<proteinExistence type="inferred from homology"/>
<dbReference type="PANTHER" id="PTHR33988">
    <property type="entry name" value="ENDORIBONUCLEASE MAZF-RELATED"/>
    <property type="match status" value="1"/>
</dbReference>
<comment type="similarity">
    <text evidence="1 3">Belongs to the PemK/MazF family.</text>
</comment>
<dbReference type="EC" id="3.1.-.-" evidence="3"/>
<keyword evidence="3" id="KW-0378">Hydrolase</keyword>
<dbReference type="Proteomes" id="UP001329915">
    <property type="component" value="Chromosome"/>
</dbReference>
<name>A0AAU0URL6_9FIRM</name>
<evidence type="ECO:0000256" key="2">
    <source>
        <dbReference type="ARBA" id="ARBA00022649"/>
    </source>
</evidence>
<keyword evidence="3" id="KW-0540">Nuclease</keyword>
<dbReference type="PANTHER" id="PTHR33988:SF2">
    <property type="entry name" value="ENDORIBONUCLEASE MAZF"/>
    <property type="match status" value="1"/>
</dbReference>
<dbReference type="GO" id="GO:0016075">
    <property type="term" value="P:rRNA catabolic process"/>
    <property type="evidence" value="ECO:0007669"/>
    <property type="project" value="TreeGrafter"/>
</dbReference>
<keyword evidence="5" id="KW-1185">Reference proteome</keyword>